<name>A0AAD8UML2_GLOAC</name>
<keyword evidence="2" id="KW-1185">Reference proteome</keyword>
<sequence length="193" mass="22554">MKKKWRRGWTSGWRGLYGRRQTLWPLGCSQRGASGKEGSCLLRREARRQQLPYLPRKRMQSLISPFHHHCRDHLRKLHRVPRPPYPCPWNLPNLGGSRPSRHTYPTKSGNRLLSTTLAARASFPKAGAWLERLTLLSSDVFDVDVRHRASGRKHLSRCTSGRYTRFRFPLAGPIMRRREVTSIYSLFYDCTTR</sequence>
<dbReference type="GeneID" id="85385863"/>
<organism evidence="1 2">
    <name type="scientific">Glomerella acutata</name>
    <name type="common">Colletotrichum acutatum</name>
    <dbReference type="NCBI Taxonomy" id="27357"/>
    <lineage>
        <taxon>Eukaryota</taxon>
        <taxon>Fungi</taxon>
        <taxon>Dikarya</taxon>
        <taxon>Ascomycota</taxon>
        <taxon>Pezizomycotina</taxon>
        <taxon>Sordariomycetes</taxon>
        <taxon>Hypocreomycetidae</taxon>
        <taxon>Glomerellales</taxon>
        <taxon>Glomerellaceae</taxon>
        <taxon>Colletotrichum</taxon>
        <taxon>Colletotrichum acutatum species complex</taxon>
    </lineage>
</organism>
<dbReference type="RefSeq" id="XP_060366646.1">
    <property type="nucleotide sequence ID" value="XM_060501964.1"/>
</dbReference>
<proteinExistence type="predicted"/>
<evidence type="ECO:0000313" key="1">
    <source>
        <dbReference type="EMBL" id="KAK1726591.1"/>
    </source>
</evidence>
<dbReference type="AlphaFoldDB" id="A0AAD8UML2"/>
<dbReference type="EMBL" id="JAHMHS010000031">
    <property type="protein sequence ID" value="KAK1726591.1"/>
    <property type="molecule type" value="Genomic_DNA"/>
</dbReference>
<evidence type="ECO:0000313" key="2">
    <source>
        <dbReference type="Proteomes" id="UP001244207"/>
    </source>
</evidence>
<reference evidence="1" key="1">
    <citation type="submission" date="2021-12" db="EMBL/GenBank/DDBJ databases">
        <title>Comparative genomics, transcriptomics and evolutionary studies reveal genomic signatures of adaptation to plant cell wall in hemibiotrophic fungi.</title>
        <authorList>
            <consortium name="DOE Joint Genome Institute"/>
            <person name="Baroncelli R."/>
            <person name="Diaz J.F."/>
            <person name="Benocci T."/>
            <person name="Peng M."/>
            <person name="Battaglia E."/>
            <person name="Haridas S."/>
            <person name="Andreopoulos W."/>
            <person name="Labutti K."/>
            <person name="Pangilinan J."/>
            <person name="Floch G.L."/>
            <person name="Makela M.R."/>
            <person name="Henrissat B."/>
            <person name="Grigoriev I.V."/>
            <person name="Crouch J.A."/>
            <person name="De Vries R.P."/>
            <person name="Sukno S.A."/>
            <person name="Thon M.R."/>
        </authorList>
    </citation>
    <scope>NUCLEOTIDE SEQUENCE</scope>
    <source>
        <strain evidence="1">CBS 112980</strain>
    </source>
</reference>
<protein>
    <submittedName>
        <fullName evidence="1">Uncharacterized protein</fullName>
    </submittedName>
</protein>
<dbReference type="Proteomes" id="UP001244207">
    <property type="component" value="Unassembled WGS sequence"/>
</dbReference>
<gene>
    <name evidence="1" type="ORF">BDZ83DRAFT_256255</name>
</gene>
<comment type="caution">
    <text evidence="1">The sequence shown here is derived from an EMBL/GenBank/DDBJ whole genome shotgun (WGS) entry which is preliminary data.</text>
</comment>
<accession>A0AAD8UML2</accession>